<keyword evidence="1 5" id="KW-0378">Hydrolase</keyword>
<dbReference type="GO" id="GO:0008270">
    <property type="term" value="F:zinc ion binding"/>
    <property type="evidence" value="ECO:0007669"/>
    <property type="project" value="UniProtKB-KW"/>
</dbReference>
<feature type="short sequence motif" description="GXSXG" evidence="5">
    <location>
        <begin position="558"/>
        <end position="562"/>
    </location>
</feature>
<evidence type="ECO:0000259" key="8">
    <source>
        <dbReference type="PROSITE" id="PS51635"/>
    </source>
</evidence>
<feature type="domain" description="PNPLA" evidence="8">
    <location>
        <begin position="520"/>
        <end position="721"/>
    </location>
</feature>
<comment type="caution">
    <text evidence="9">The sequence shown here is derived from an EMBL/GenBank/DDBJ whole genome shotgun (WGS) entry which is preliminary data.</text>
</comment>
<keyword evidence="4" id="KW-0479">Metal-binding</keyword>
<dbReference type="Proteomes" id="UP000256690">
    <property type="component" value="Unassembled WGS sequence"/>
</dbReference>
<comment type="caution">
    <text evidence="5">Lacks conserved residue(s) required for the propagation of feature annotation.</text>
</comment>
<dbReference type="PANTHER" id="PTHR24185:SF1">
    <property type="entry name" value="CALCIUM-INDEPENDENT PHOSPHOLIPASE A2-GAMMA"/>
    <property type="match status" value="1"/>
</dbReference>
<keyword evidence="10" id="KW-1185">Reference proteome</keyword>
<keyword evidence="2 5" id="KW-0442">Lipid degradation</keyword>
<dbReference type="GO" id="GO:0046486">
    <property type="term" value="P:glycerolipid metabolic process"/>
    <property type="evidence" value="ECO:0007669"/>
    <property type="project" value="UniProtKB-ARBA"/>
</dbReference>
<feature type="active site" description="Proton acceptor" evidence="5">
    <location>
        <position position="712"/>
    </location>
</feature>
<reference evidence="9 10" key="1">
    <citation type="journal article" date="2018" name="IMA Fungus">
        <title>IMA Genome-F 9: Draft genome sequence of Annulohypoxylon stygium, Aspergillus mulundensis, Berkeleyomyces basicola (syn. Thielaviopsis basicola), Ceratocystis smalleyi, two Cercospora beticola strains, Coleophoma cylindrospora, Fusarium fracticaudum, Phialophora cf. hyalina, and Morchella septimelata.</title>
        <authorList>
            <person name="Wingfield B.D."/>
            <person name="Bills G.F."/>
            <person name="Dong Y."/>
            <person name="Huang W."/>
            <person name="Nel W.J."/>
            <person name="Swalarsk-Parry B.S."/>
            <person name="Vaghefi N."/>
            <person name="Wilken P.M."/>
            <person name="An Z."/>
            <person name="de Beer Z.W."/>
            <person name="De Vos L."/>
            <person name="Chen L."/>
            <person name="Duong T.A."/>
            <person name="Gao Y."/>
            <person name="Hammerbacher A."/>
            <person name="Kikkert J.R."/>
            <person name="Li Y."/>
            <person name="Li H."/>
            <person name="Li K."/>
            <person name="Li Q."/>
            <person name="Liu X."/>
            <person name="Ma X."/>
            <person name="Naidoo K."/>
            <person name="Pethybridge S.J."/>
            <person name="Sun J."/>
            <person name="Steenkamp E.T."/>
            <person name="van der Nest M.A."/>
            <person name="van Wyk S."/>
            <person name="Wingfield M.J."/>
            <person name="Xiong C."/>
            <person name="Yue Q."/>
            <person name="Zhang X."/>
        </authorList>
    </citation>
    <scope>NUCLEOTIDE SEQUENCE [LARGE SCALE GENOMIC DNA]</scope>
    <source>
        <strain evidence="9 10">DSM 5745</strain>
    </source>
</reference>
<dbReference type="Gene3D" id="3.40.1090.10">
    <property type="entry name" value="Cytosolic phospholipase A2 catalytic domain"/>
    <property type="match status" value="1"/>
</dbReference>
<evidence type="ECO:0000313" key="9">
    <source>
        <dbReference type="EMBL" id="RDW63044.1"/>
    </source>
</evidence>
<feature type="compositionally biased region" description="Basic and acidic residues" evidence="6">
    <location>
        <begin position="61"/>
        <end position="70"/>
    </location>
</feature>
<feature type="short sequence motif" description="DGA/G" evidence="5">
    <location>
        <begin position="712"/>
        <end position="714"/>
    </location>
</feature>
<dbReference type="InterPro" id="IPR016035">
    <property type="entry name" value="Acyl_Trfase/lysoPLipase"/>
</dbReference>
<dbReference type="EMBL" id="PVWQ01000015">
    <property type="protein sequence ID" value="RDW63044.1"/>
    <property type="molecule type" value="Genomic_DNA"/>
</dbReference>
<dbReference type="PROSITE" id="PS51635">
    <property type="entry name" value="PNPLA"/>
    <property type="match status" value="1"/>
</dbReference>
<dbReference type="InterPro" id="IPR002641">
    <property type="entry name" value="PNPLA_dom"/>
</dbReference>
<evidence type="ECO:0000256" key="5">
    <source>
        <dbReference type="PROSITE-ProRule" id="PRU01161"/>
    </source>
</evidence>
<evidence type="ECO:0000259" key="7">
    <source>
        <dbReference type="PROSITE" id="PS50089"/>
    </source>
</evidence>
<organism evidence="9 10">
    <name type="scientific">Aspergillus mulundensis</name>
    <dbReference type="NCBI Taxonomy" id="1810919"/>
    <lineage>
        <taxon>Eukaryota</taxon>
        <taxon>Fungi</taxon>
        <taxon>Dikarya</taxon>
        <taxon>Ascomycota</taxon>
        <taxon>Pezizomycotina</taxon>
        <taxon>Eurotiomycetes</taxon>
        <taxon>Eurotiomycetidae</taxon>
        <taxon>Eurotiales</taxon>
        <taxon>Aspergillaceae</taxon>
        <taxon>Aspergillus</taxon>
        <taxon>Aspergillus subgen. Nidulantes</taxon>
    </lineage>
</organism>
<dbReference type="Pfam" id="PF01734">
    <property type="entry name" value="Patatin"/>
    <property type="match status" value="1"/>
</dbReference>
<dbReference type="PANTHER" id="PTHR24185">
    <property type="entry name" value="CALCIUM-INDEPENDENT PHOSPHOLIPASE A2-GAMMA"/>
    <property type="match status" value="1"/>
</dbReference>
<feature type="active site" description="Nucleophile" evidence="5">
    <location>
        <position position="560"/>
    </location>
</feature>
<keyword evidence="4" id="KW-0863">Zinc-finger</keyword>
<name>A0A3D8QNL0_9EURO</name>
<evidence type="ECO:0000256" key="4">
    <source>
        <dbReference type="PROSITE-ProRule" id="PRU00175"/>
    </source>
</evidence>
<evidence type="ECO:0000256" key="6">
    <source>
        <dbReference type="SAM" id="MobiDB-lite"/>
    </source>
</evidence>
<proteinExistence type="predicted"/>
<sequence>MTSTSGEVSIYPDPFTHGTETPRFYVDCEGFQGTQPVAAKYQHRWHTKGRQYVVEPAKGQDAVDRMDAKSEASNADSDPTTRVERGWRAGVAEPAALPAAIIIINAPPEGHGRSIADDLDAMTDEFFTGVDHELEANNTLRLKAAQKGDKTLKELLLRNFSSVHVHYIPDAQSRDHSSPEHLHQQNSRLLDRIQADSARVQAARAEAWTRFDAKQLSIVFDCAFQHLASGTRTPFDFSMYRQEIELPETVESHISQFLHQTLQERDQVDSNLRYAAEVIGSCLVRRMIKLDRVNMLYAPASILNDQVRHWCSSAMEDFLDKKMACSYIHPQTGDKCVNTKLGHARGHQKSDACRLADGDFVPGSWSTTEFLSLVKGKIETFLLELNALDPVYEVRRQSAITSHVKTLQSVEHQKIWEMPTVADIQVSFRLPPSVLHTIVAGLFRGVMGLFTSPKRTNTCFVCLFGRPEYLLPCQHAVCEDCFCDFGERDPDYPDIISLQSCILCRDDGPAAKWPVRSAILSLDCGGVRGIIELETLKRVESSIGIGLPIWAFFDLVVGTSAGGMIAIGLGVHRWSVGDCIAKFRNICASGFVANGLANTWAIRWVYRMFQRSIYKTIPLETSLRKAYPDQGFFGLSPASPSVRDVVHQPRVAVTTTVGTECRLIANYHAGSNDDDGYLDSRLLTWEAARCTSAAPMYFEEYTPTAIGAACRDGGLHSNNPV</sequence>
<keyword evidence="3 5" id="KW-0443">Lipid metabolism</keyword>
<keyword evidence="4" id="KW-0862">Zinc</keyword>
<evidence type="ECO:0008006" key="11">
    <source>
        <dbReference type="Google" id="ProtNLM"/>
    </source>
</evidence>
<evidence type="ECO:0000256" key="1">
    <source>
        <dbReference type="ARBA" id="ARBA00022801"/>
    </source>
</evidence>
<dbReference type="AlphaFoldDB" id="A0A3D8QNL0"/>
<accession>A0A3D8QNL0</accession>
<evidence type="ECO:0000256" key="3">
    <source>
        <dbReference type="ARBA" id="ARBA00023098"/>
    </source>
</evidence>
<dbReference type="InterPro" id="IPR001841">
    <property type="entry name" value="Znf_RING"/>
</dbReference>
<evidence type="ECO:0000256" key="2">
    <source>
        <dbReference type="ARBA" id="ARBA00022963"/>
    </source>
</evidence>
<dbReference type="SUPFAM" id="SSF52151">
    <property type="entry name" value="FabD/lysophospholipase-like"/>
    <property type="match status" value="1"/>
</dbReference>
<gene>
    <name evidence="9" type="ORF">DSM5745_10155</name>
</gene>
<dbReference type="GeneID" id="38120525"/>
<dbReference type="CDD" id="cd07199">
    <property type="entry name" value="Pat17_PNPLA8_PNPLA9_like"/>
    <property type="match status" value="1"/>
</dbReference>
<feature type="region of interest" description="Disordered" evidence="6">
    <location>
        <begin position="58"/>
        <end position="82"/>
    </location>
</feature>
<dbReference type="GO" id="GO:0016042">
    <property type="term" value="P:lipid catabolic process"/>
    <property type="evidence" value="ECO:0007669"/>
    <property type="project" value="UniProtKB-UniRule"/>
</dbReference>
<dbReference type="GO" id="GO:0016020">
    <property type="term" value="C:membrane"/>
    <property type="evidence" value="ECO:0007669"/>
    <property type="project" value="TreeGrafter"/>
</dbReference>
<dbReference type="RefSeq" id="XP_026599233.1">
    <property type="nucleotide sequence ID" value="XM_026752171.1"/>
</dbReference>
<feature type="domain" description="RING-type" evidence="7">
    <location>
        <begin position="459"/>
        <end position="505"/>
    </location>
</feature>
<protein>
    <recommendedName>
        <fullName evidence="11">PNPLA domain-containing protein</fullName>
    </recommendedName>
</protein>
<dbReference type="OrthoDB" id="194358at2759"/>
<dbReference type="STRING" id="1810919.A0A3D8QNL0"/>
<dbReference type="GO" id="GO:0019369">
    <property type="term" value="P:arachidonate metabolic process"/>
    <property type="evidence" value="ECO:0007669"/>
    <property type="project" value="TreeGrafter"/>
</dbReference>
<evidence type="ECO:0000313" key="10">
    <source>
        <dbReference type="Proteomes" id="UP000256690"/>
    </source>
</evidence>
<dbReference type="PROSITE" id="PS50089">
    <property type="entry name" value="ZF_RING_2"/>
    <property type="match status" value="1"/>
</dbReference>
<dbReference type="GO" id="GO:0047499">
    <property type="term" value="F:calcium-independent phospholipase A2 activity"/>
    <property type="evidence" value="ECO:0007669"/>
    <property type="project" value="TreeGrafter"/>
</dbReference>